<gene>
    <name evidence="1" type="ORF">KIK155_LOCUS23464</name>
</gene>
<comment type="caution">
    <text evidence="1">The sequence shown here is derived from an EMBL/GenBank/DDBJ whole genome shotgun (WGS) entry which is preliminary data.</text>
</comment>
<accession>A0A818R370</accession>
<evidence type="ECO:0000313" key="1">
    <source>
        <dbReference type="EMBL" id="CAF3651050.1"/>
    </source>
</evidence>
<evidence type="ECO:0000313" key="2">
    <source>
        <dbReference type="Proteomes" id="UP000663865"/>
    </source>
</evidence>
<reference evidence="1" key="1">
    <citation type="submission" date="2021-02" db="EMBL/GenBank/DDBJ databases">
        <authorList>
            <person name="Nowell W R."/>
        </authorList>
    </citation>
    <scope>NUCLEOTIDE SEQUENCE</scope>
</reference>
<organism evidence="1 2">
    <name type="scientific">Rotaria socialis</name>
    <dbReference type="NCBI Taxonomy" id="392032"/>
    <lineage>
        <taxon>Eukaryota</taxon>
        <taxon>Metazoa</taxon>
        <taxon>Spiralia</taxon>
        <taxon>Gnathifera</taxon>
        <taxon>Rotifera</taxon>
        <taxon>Eurotatoria</taxon>
        <taxon>Bdelloidea</taxon>
        <taxon>Philodinida</taxon>
        <taxon>Philodinidae</taxon>
        <taxon>Rotaria</taxon>
    </lineage>
</organism>
<name>A0A818R370_9BILA</name>
<dbReference type="EMBL" id="CAJNYV010004170">
    <property type="protein sequence ID" value="CAF3651050.1"/>
    <property type="molecule type" value="Genomic_DNA"/>
</dbReference>
<sequence length="283" mass="31161">MKKKLSNQIIQQTIVDSTDPLPRPREPLSLEALCMIIKAKLRRDHPNAIFPYLPTINGNLASYLAFVRQHGSVIEGRYTLGSVPASDYDYVTCVYYNHHNIEISRLQIKMLVYGISSSPTGGYISLDGTYVPTRGVSNYGNAFGYRDSGICTSMCVSKFNMPNEQIKVDSATGISTWSIVPKRLDSSSTVRLEKVLVESSNADIGITTIVPVVQQNNGQLVELNSISGQANSPITDFPTDDNIDIFFVSVTMFPSYPALPFRSPIQQQNIGQSFSGLSSSNIF</sequence>
<dbReference type="AlphaFoldDB" id="A0A818R370"/>
<protein>
    <submittedName>
        <fullName evidence="1">Uncharacterized protein</fullName>
    </submittedName>
</protein>
<dbReference type="Proteomes" id="UP000663865">
    <property type="component" value="Unassembled WGS sequence"/>
</dbReference>
<proteinExistence type="predicted"/>